<feature type="compositionally biased region" description="Low complexity" evidence="9">
    <location>
        <begin position="126"/>
        <end position="135"/>
    </location>
</feature>
<dbReference type="InterPro" id="IPR023213">
    <property type="entry name" value="CAT-like_dom_sf"/>
</dbReference>
<dbReference type="Proteomes" id="UP001369958">
    <property type="component" value="Chromosome"/>
</dbReference>
<dbReference type="Gene3D" id="4.10.320.10">
    <property type="entry name" value="E3-binding domain"/>
    <property type="match status" value="1"/>
</dbReference>
<comment type="cofactor">
    <cofactor evidence="8">
        <name>(R)-lipoate</name>
        <dbReference type="ChEBI" id="CHEBI:83088"/>
    </cofactor>
    <text evidence="8">Binds 1 lipoyl cofactor covalently.</text>
</comment>
<evidence type="ECO:0000256" key="6">
    <source>
        <dbReference type="ARBA" id="ARBA00025211"/>
    </source>
</evidence>
<dbReference type="Pfam" id="PF00364">
    <property type="entry name" value="Biotin_lipoyl"/>
    <property type="match status" value="1"/>
</dbReference>
<evidence type="ECO:0000256" key="9">
    <source>
        <dbReference type="SAM" id="MobiDB-lite"/>
    </source>
</evidence>
<dbReference type="SUPFAM" id="SSF52777">
    <property type="entry name" value="CoA-dependent acyltransferases"/>
    <property type="match status" value="1"/>
</dbReference>
<dbReference type="Gene3D" id="3.30.559.10">
    <property type="entry name" value="Chloramphenicol acetyltransferase-like domain"/>
    <property type="match status" value="1"/>
</dbReference>
<dbReference type="NCBIfam" id="TIGR01349">
    <property type="entry name" value="PDHac_trf_mito"/>
    <property type="match status" value="1"/>
</dbReference>
<dbReference type="InterPro" id="IPR003016">
    <property type="entry name" value="2-oxoA_DH_lipoyl-BS"/>
</dbReference>
<dbReference type="InterPro" id="IPR001078">
    <property type="entry name" value="2-oxoacid_DH_actylTfrase"/>
</dbReference>
<dbReference type="Pfam" id="PF02817">
    <property type="entry name" value="E3_binding"/>
    <property type="match status" value="1"/>
</dbReference>
<keyword evidence="12" id="KW-0670">Pyruvate</keyword>
<dbReference type="PANTHER" id="PTHR23151:SF90">
    <property type="entry name" value="DIHYDROLIPOYLLYSINE-RESIDUE ACETYLTRANSFERASE COMPONENT OF PYRUVATE DEHYDROGENASE COMPLEX, MITOCHONDRIAL-RELATED"/>
    <property type="match status" value="1"/>
</dbReference>
<evidence type="ECO:0000256" key="3">
    <source>
        <dbReference type="ARBA" id="ARBA00022679"/>
    </source>
</evidence>
<keyword evidence="3 8" id="KW-0808">Transferase</keyword>
<feature type="compositionally biased region" description="Basic and acidic residues" evidence="9">
    <location>
        <begin position="99"/>
        <end position="125"/>
    </location>
</feature>
<evidence type="ECO:0000313" key="13">
    <source>
        <dbReference type="Proteomes" id="UP001369958"/>
    </source>
</evidence>
<evidence type="ECO:0000256" key="1">
    <source>
        <dbReference type="ARBA" id="ARBA00007317"/>
    </source>
</evidence>
<dbReference type="CDD" id="cd06849">
    <property type="entry name" value="lipoyl_domain"/>
    <property type="match status" value="1"/>
</dbReference>
<feature type="domain" description="Lipoyl-binding" evidence="10">
    <location>
        <begin position="2"/>
        <end position="78"/>
    </location>
</feature>
<evidence type="ECO:0000256" key="8">
    <source>
        <dbReference type="RuleBase" id="RU361137"/>
    </source>
</evidence>
<dbReference type="PROSITE" id="PS50968">
    <property type="entry name" value="BIOTINYL_LIPOYL"/>
    <property type="match status" value="1"/>
</dbReference>
<comment type="catalytic activity">
    <reaction evidence="7 8">
        <text>N(6)-[(R)-dihydrolipoyl]-L-lysyl-[protein] + acetyl-CoA = N(6)-[(R)-S(8)-acetyldihydrolipoyl]-L-lysyl-[protein] + CoA</text>
        <dbReference type="Rhea" id="RHEA:17017"/>
        <dbReference type="Rhea" id="RHEA-COMP:10475"/>
        <dbReference type="Rhea" id="RHEA-COMP:10478"/>
        <dbReference type="ChEBI" id="CHEBI:57287"/>
        <dbReference type="ChEBI" id="CHEBI:57288"/>
        <dbReference type="ChEBI" id="CHEBI:83100"/>
        <dbReference type="ChEBI" id="CHEBI:83111"/>
        <dbReference type="EC" id="2.3.1.12"/>
    </reaction>
</comment>
<organism evidence="12 13">
    <name type="scientific">Pelagibacterium nitratireducens</name>
    <dbReference type="NCBI Taxonomy" id="1046114"/>
    <lineage>
        <taxon>Bacteria</taxon>
        <taxon>Pseudomonadati</taxon>
        <taxon>Pseudomonadota</taxon>
        <taxon>Alphaproteobacteria</taxon>
        <taxon>Hyphomicrobiales</taxon>
        <taxon>Devosiaceae</taxon>
        <taxon>Pelagibacterium</taxon>
    </lineage>
</organism>
<feature type="domain" description="Peripheral subunit-binding (PSBD)" evidence="11">
    <location>
        <begin position="152"/>
        <end position="189"/>
    </location>
</feature>
<dbReference type="InterPro" id="IPR011053">
    <property type="entry name" value="Single_hybrid_motif"/>
</dbReference>
<name>A0ABZ2I1L0_9HYPH</name>
<evidence type="ECO:0000259" key="10">
    <source>
        <dbReference type="PROSITE" id="PS50968"/>
    </source>
</evidence>
<dbReference type="EC" id="2.3.1.12" evidence="8"/>
<dbReference type="RefSeq" id="WP_338606919.1">
    <property type="nucleotide sequence ID" value="NZ_CP146275.1"/>
</dbReference>
<comment type="function">
    <text evidence="6">The pyruvate dehydrogenase complex catalyzes the overall conversion of pyruvate to acetyl-CoA and CO(2). It contains multiple copies of three enzymatic components: pyruvate dehydrogenase (E1), dihydrolipoamide acetyltransferase (E2) and lipoamide dehydrogenase (E3).</text>
</comment>
<evidence type="ECO:0000256" key="7">
    <source>
        <dbReference type="ARBA" id="ARBA00048370"/>
    </source>
</evidence>
<dbReference type="EMBL" id="CP146275">
    <property type="protein sequence ID" value="WWT31450.1"/>
    <property type="molecule type" value="Genomic_DNA"/>
</dbReference>
<feature type="region of interest" description="Disordered" evidence="9">
    <location>
        <begin position="85"/>
        <end position="150"/>
    </location>
</feature>
<evidence type="ECO:0000256" key="2">
    <source>
        <dbReference type="ARBA" id="ARBA00011484"/>
    </source>
</evidence>
<protein>
    <recommendedName>
        <fullName evidence="8">Acetyltransferase component of pyruvate dehydrogenase complex</fullName>
        <ecNumber evidence="8">2.3.1.12</ecNumber>
    </recommendedName>
</protein>
<dbReference type="SUPFAM" id="SSF51230">
    <property type="entry name" value="Single hybrid motif"/>
    <property type="match status" value="1"/>
</dbReference>
<dbReference type="InterPro" id="IPR036625">
    <property type="entry name" value="E3-bd_dom_sf"/>
</dbReference>
<reference evidence="12 13" key="1">
    <citation type="submission" date="2024-02" db="EMBL/GenBank/DDBJ databases">
        <title>Complete genome sequence of Pelagibacterium nitratireducens ZH15.</title>
        <authorList>
            <person name="Zhao L.H."/>
        </authorList>
    </citation>
    <scope>NUCLEOTIDE SEQUENCE [LARGE SCALE GENOMIC DNA]</scope>
    <source>
        <strain evidence="12 13">ZH15</strain>
    </source>
</reference>
<dbReference type="PROSITE" id="PS51826">
    <property type="entry name" value="PSBD"/>
    <property type="match status" value="1"/>
</dbReference>
<evidence type="ECO:0000313" key="12">
    <source>
        <dbReference type="EMBL" id="WWT31450.1"/>
    </source>
</evidence>
<keyword evidence="4 8" id="KW-0450">Lipoyl</keyword>
<dbReference type="InterPro" id="IPR045257">
    <property type="entry name" value="E2/Pdx1"/>
</dbReference>
<comment type="subunit">
    <text evidence="2">Forms a 24-polypeptide structural core with octahedral symmetry.</text>
</comment>
<dbReference type="InterPro" id="IPR004167">
    <property type="entry name" value="PSBD"/>
</dbReference>
<dbReference type="GO" id="GO:0004742">
    <property type="term" value="F:dihydrolipoyllysine-residue acetyltransferase activity"/>
    <property type="evidence" value="ECO:0007669"/>
    <property type="project" value="UniProtKB-EC"/>
</dbReference>
<evidence type="ECO:0000256" key="4">
    <source>
        <dbReference type="ARBA" id="ARBA00022823"/>
    </source>
</evidence>
<sequence>MPINITMPALSPTMEEGTLAKWHVKEGDSVSSGDVIAEIETDKATMEVEAVDEGTIGKILVSEGSENVKVNAVIAVLLEEGESASDIDEAAPAPTTEAPKTEAPKDEPKADAEEPKAEEKSKDTPKAPSSSSDAKPAPEPLPAPKSDGKRVFASPLARRLAKDAGIDLAAVSGSGPRGRVIKADIEKAKKDGVSTKPGTAPATGAPLAAGLGKNQVLAMYEEGTYDIVPNDGMRKTVAARLTESKQTVPHFYLTLDCNIDALMKAREEINAAAPKDKDGKPGYKLSVNDFIMKAWAIALQQVPKANATWAGDSILYHHRSDVAVAVAVPGGLFTPVVKSCDTKSLRQISEEVKDLATRARSKKLAPHEYQGGASAVSNLGMYGIKHFGAVINPPHGTILAVGAGEERVYAEKGQIKTGSFMTVTLSCDHRSVDGALGAEVLAAFKKLIETPVMMLA</sequence>
<dbReference type="SUPFAM" id="SSF47005">
    <property type="entry name" value="Peripheral subunit-binding domain of 2-oxo acid dehydrogenase complex"/>
    <property type="match status" value="1"/>
</dbReference>
<proteinExistence type="inferred from homology"/>
<dbReference type="Pfam" id="PF00198">
    <property type="entry name" value="2-oxoacid_dh"/>
    <property type="match status" value="1"/>
</dbReference>
<gene>
    <name evidence="12" type="ORF">V6617_10435</name>
</gene>
<evidence type="ECO:0000259" key="11">
    <source>
        <dbReference type="PROSITE" id="PS51826"/>
    </source>
</evidence>
<dbReference type="Gene3D" id="2.40.50.100">
    <property type="match status" value="1"/>
</dbReference>
<comment type="similarity">
    <text evidence="1 8">Belongs to the 2-oxoacid dehydrogenase family.</text>
</comment>
<dbReference type="PANTHER" id="PTHR23151">
    <property type="entry name" value="DIHYDROLIPOAMIDE ACETYL/SUCCINYL-TRANSFERASE-RELATED"/>
    <property type="match status" value="1"/>
</dbReference>
<keyword evidence="13" id="KW-1185">Reference proteome</keyword>
<accession>A0ABZ2I1L0</accession>
<evidence type="ECO:0000256" key="5">
    <source>
        <dbReference type="ARBA" id="ARBA00023315"/>
    </source>
</evidence>
<dbReference type="InterPro" id="IPR006257">
    <property type="entry name" value="LAT1"/>
</dbReference>
<dbReference type="PROSITE" id="PS00189">
    <property type="entry name" value="LIPOYL"/>
    <property type="match status" value="1"/>
</dbReference>
<keyword evidence="5 8" id="KW-0012">Acyltransferase</keyword>
<dbReference type="InterPro" id="IPR000089">
    <property type="entry name" value="Biotin_lipoyl"/>
</dbReference>